<accession>A0ABD6A1F9</accession>
<dbReference type="PANTHER" id="PTHR42811">
    <property type="entry name" value="SERINE ACETYLTRANSFERASE"/>
    <property type="match status" value="1"/>
</dbReference>
<evidence type="ECO:0000313" key="7">
    <source>
        <dbReference type="EMBL" id="MFC7256385.1"/>
    </source>
</evidence>
<dbReference type="InterPro" id="IPR042122">
    <property type="entry name" value="Ser_AcTrfase_N_sf"/>
</dbReference>
<organism evidence="7 8">
    <name type="scientific">Haloplanus litoreus</name>
    <dbReference type="NCBI Taxonomy" id="767515"/>
    <lineage>
        <taxon>Archaea</taxon>
        <taxon>Methanobacteriati</taxon>
        <taxon>Methanobacteriota</taxon>
        <taxon>Stenosarchaea group</taxon>
        <taxon>Halobacteria</taxon>
        <taxon>Halobacteriales</taxon>
        <taxon>Haloferacaceae</taxon>
        <taxon>Haloplanus</taxon>
    </lineage>
</organism>
<comment type="catalytic activity">
    <reaction evidence="6">
        <text>L-serine + acetyl-CoA = O-acetyl-L-serine + CoA</text>
        <dbReference type="Rhea" id="RHEA:24560"/>
        <dbReference type="ChEBI" id="CHEBI:33384"/>
        <dbReference type="ChEBI" id="CHEBI:57287"/>
        <dbReference type="ChEBI" id="CHEBI:57288"/>
        <dbReference type="ChEBI" id="CHEBI:58340"/>
        <dbReference type="EC" id="2.3.1.30"/>
    </reaction>
</comment>
<evidence type="ECO:0000256" key="5">
    <source>
        <dbReference type="ARBA" id="ARBA00023315"/>
    </source>
</evidence>
<evidence type="ECO:0000313" key="8">
    <source>
        <dbReference type="Proteomes" id="UP001596434"/>
    </source>
</evidence>
<dbReference type="Gene3D" id="2.160.10.10">
    <property type="entry name" value="Hexapeptide repeat proteins"/>
    <property type="match status" value="1"/>
</dbReference>
<dbReference type="InterPro" id="IPR011004">
    <property type="entry name" value="Trimer_LpxA-like_sf"/>
</dbReference>
<keyword evidence="4 7" id="KW-0808">Transferase</keyword>
<dbReference type="Pfam" id="PF00132">
    <property type="entry name" value="Hexapep"/>
    <property type="match status" value="1"/>
</dbReference>
<dbReference type="RefSeq" id="WP_379705122.1">
    <property type="nucleotide sequence ID" value="NZ_JBHTAT010000001.1"/>
</dbReference>
<dbReference type="InterPro" id="IPR045304">
    <property type="entry name" value="LbH_SAT"/>
</dbReference>
<dbReference type="PIRSF" id="PIRSF000441">
    <property type="entry name" value="CysE"/>
    <property type="match status" value="1"/>
</dbReference>
<dbReference type="InterPro" id="IPR005881">
    <property type="entry name" value="Ser_O-AcTrfase"/>
</dbReference>
<dbReference type="GeneID" id="96954774"/>
<evidence type="ECO:0000256" key="6">
    <source>
        <dbReference type="ARBA" id="ARBA00049486"/>
    </source>
</evidence>
<evidence type="ECO:0000256" key="2">
    <source>
        <dbReference type="ARBA" id="ARBA00013266"/>
    </source>
</evidence>
<sequence>MFGSSLLAAARRRVGEDLAAVRERDPAAGNLLVLLTCYPGLHALWIYRIAHLCWERDHTVIARLLSQFARLTTGVEIHPAAEIGRRVVIDHGIGVVIGSTAEVGDDVLMYHGVTLGNRRPTDGKRHPTVGDDVMLGANATVLGPIEVGDGATVGGAAVVVEPVDPGTTVVGNPARPVEKTHLVNDGQDTTDTAADVDRIVCDGGERTDD</sequence>
<dbReference type="Gene3D" id="1.10.3130.10">
    <property type="entry name" value="serine acetyltransferase, domain 1"/>
    <property type="match status" value="1"/>
</dbReference>
<dbReference type="CDD" id="cd03354">
    <property type="entry name" value="LbH_SAT"/>
    <property type="match status" value="1"/>
</dbReference>
<dbReference type="SUPFAM" id="SSF51161">
    <property type="entry name" value="Trimeric LpxA-like enzymes"/>
    <property type="match status" value="1"/>
</dbReference>
<dbReference type="EC" id="2.3.1.30" evidence="2"/>
<dbReference type="InterPro" id="IPR001451">
    <property type="entry name" value="Hexapep"/>
</dbReference>
<keyword evidence="8" id="KW-1185">Reference proteome</keyword>
<gene>
    <name evidence="7" type="primary">cysE</name>
    <name evidence="7" type="ORF">ACFQKE_13950</name>
</gene>
<name>A0ABD6A1F9_9EURY</name>
<dbReference type="InterPro" id="IPR018357">
    <property type="entry name" value="Hexapep_transf_CS"/>
</dbReference>
<dbReference type="NCBIfam" id="TIGR01172">
    <property type="entry name" value="cysE"/>
    <property type="match status" value="1"/>
</dbReference>
<dbReference type="Proteomes" id="UP001596434">
    <property type="component" value="Unassembled WGS sequence"/>
</dbReference>
<proteinExistence type="inferred from homology"/>
<dbReference type="AlphaFoldDB" id="A0ABD6A1F9"/>
<comment type="caution">
    <text evidence="7">The sequence shown here is derived from an EMBL/GenBank/DDBJ whole genome shotgun (WGS) entry which is preliminary data.</text>
</comment>
<dbReference type="GO" id="GO:0009001">
    <property type="term" value="F:serine O-acetyltransferase activity"/>
    <property type="evidence" value="ECO:0007669"/>
    <property type="project" value="UniProtKB-EC"/>
</dbReference>
<dbReference type="EMBL" id="JBHTAT010000001">
    <property type="protein sequence ID" value="MFC7256385.1"/>
    <property type="molecule type" value="Genomic_DNA"/>
</dbReference>
<evidence type="ECO:0000256" key="3">
    <source>
        <dbReference type="ARBA" id="ARBA00022605"/>
    </source>
</evidence>
<evidence type="ECO:0000256" key="4">
    <source>
        <dbReference type="ARBA" id="ARBA00022679"/>
    </source>
</evidence>
<dbReference type="PROSITE" id="PS00101">
    <property type="entry name" value="HEXAPEP_TRANSFERASES"/>
    <property type="match status" value="1"/>
</dbReference>
<reference evidence="7 8" key="1">
    <citation type="journal article" date="2019" name="Int. J. Syst. Evol. Microbiol.">
        <title>The Global Catalogue of Microorganisms (GCM) 10K type strain sequencing project: providing services to taxonomists for standard genome sequencing and annotation.</title>
        <authorList>
            <consortium name="The Broad Institute Genomics Platform"/>
            <consortium name="The Broad Institute Genome Sequencing Center for Infectious Disease"/>
            <person name="Wu L."/>
            <person name="Ma J."/>
        </authorList>
    </citation>
    <scope>NUCLEOTIDE SEQUENCE [LARGE SCALE GENOMIC DNA]</scope>
    <source>
        <strain evidence="7 8">GX21</strain>
    </source>
</reference>
<dbReference type="GO" id="GO:0006790">
    <property type="term" value="P:sulfur compound metabolic process"/>
    <property type="evidence" value="ECO:0007669"/>
    <property type="project" value="UniProtKB-ARBA"/>
</dbReference>
<keyword evidence="3" id="KW-0028">Amino-acid biosynthesis</keyword>
<dbReference type="GO" id="GO:0170039">
    <property type="term" value="P:proteinogenic amino acid metabolic process"/>
    <property type="evidence" value="ECO:0007669"/>
    <property type="project" value="UniProtKB-ARBA"/>
</dbReference>
<comment type="similarity">
    <text evidence="1">Belongs to the transferase hexapeptide repeat family.</text>
</comment>
<dbReference type="GO" id="GO:1901607">
    <property type="term" value="P:alpha-amino acid biosynthetic process"/>
    <property type="evidence" value="ECO:0007669"/>
    <property type="project" value="UniProtKB-ARBA"/>
</dbReference>
<dbReference type="NCBIfam" id="NF041874">
    <property type="entry name" value="EPS_EpsC"/>
    <property type="match status" value="1"/>
</dbReference>
<dbReference type="InterPro" id="IPR053376">
    <property type="entry name" value="Serine_acetyltransferase"/>
</dbReference>
<dbReference type="FunFam" id="2.160.10.10:FF:000007">
    <property type="entry name" value="Serine acetyltransferase"/>
    <property type="match status" value="1"/>
</dbReference>
<evidence type="ECO:0000256" key="1">
    <source>
        <dbReference type="ARBA" id="ARBA00007274"/>
    </source>
</evidence>
<dbReference type="GO" id="GO:0170033">
    <property type="term" value="P:L-amino acid metabolic process"/>
    <property type="evidence" value="ECO:0007669"/>
    <property type="project" value="UniProtKB-ARBA"/>
</dbReference>
<keyword evidence="5 7" id="KW-0012">Acyltransferase</keyword>
<protein>
    <recommendedName>
        <fullName evidence="2">serine O-acetyltransferase</fullName>
        <ecNumber evidence="2">2.3.1.30</ecNumber>
    </recommendedName>
</protein>